<evidence type="ECO:0000313" key="1">
    <source>
        <dbReference type="EMBL" id="CAB4184704.1"/>
    </source>
</evidence>
<gene>
    <name evidence="1" type="ORF">UFOVP1116_26</name>
    <name evidence="2" type="ORF">UFOVP1391_46</name>
    <name evidence="3" type="ORF">UFOVP1480_13</name>
    <name evidence="4" type="ORF">UFOVP1568_39</name>
</gene>
<evidence type="ECO:0000313" key="4">
    <source>
        <dbReference type="EMBL" id="CAB5230136.1"/>
    </source>
</evidence>
<name>A0A6J5S6X0_9CAUD</name>
<accession>A0A6J5S6X0</accession>
<dbReference type="EMBL" id="LR797343">
    <property type="protein sequence ID" value="CAB4204247.1"/>
    <property type="molecule type" value="Genomic_DNA"/>
</dbReference>
<protein>
    <submittedName>
        <fullName evidence="2">Uncharacterized protein</fullName>
    </submittedName>
</protein>
<dbReference type="EMBL" id="LR797430">
    <property type="protein sequence ID" value="CAB4215402.1"/>
    <property type="molecule type" value="Genomic_DNA"/>
</dbReference>
<evidence type="ECO:0000313" key="3">
    <source>
        <dbReference type="EMBL" id="CAB4215402.1"/>
    </source>
</evidence>
<reference evidence="2" key="1">
    <citation type="submission" date="2020-05" db="EMBL/GenBank/DDBJ databases">
        <authorList>
            <person name="Chiriac C."/>
            <person name="Salcher M."/>
            <person name="Ghai R."/>
            <person name="Kavagutti S V."/>
        </authorList>
    </citation>
    <scope>NUCLEOTIDE SEQUENCE</scope>
</reference>
<dbReference type="EMBL" id="LR798405">
    <property type="protein sequence ID" value="CAB5230136.1"/>
    <property type="molecule type" value="Genomic_DNA"/>
</dbReference>
<organism evidence="2">
    <name type="scientific">uncultured Caudovirales phage</name>
    <dbReference type="NCBI Taxonomy" id="2100421"/>
    <lineage>
        <taxon>Viruses</taxon>
        <taxon>Duplodnaviria</taxon>
        <taxon>Heunggongvirae</taxon>
        <taxon>Uroviricota</taxon>
        <taxon>Caudoviricetes</taxon>
        <taxon>Peduoviridae</taxon>
        <taxon>Maltschvirus</taxon>
        <taxon>Maltschvirus maltsch</taxon>
    </lineage>
</organism>
<sequence>MAGISGVNGNIAISGAIGGIIKSWTANFTRASTDITGFGNATRNRAVGIIDVTGSMTGSLDNATSPTVAFSGNTSAADITLTAESGNTLQFKAIIDSFTVGVAVDGEATFSANFAIASTQTSFASAVTTTWTA</sequence>
<dbReference type="EMBL" id="LR797066">
    <property type="protein sequence ID" value="CAB4184704.1"/>
    <property type="molecule type" value="Genomic_DNA"/>
</dbReference>
<evidence type="ECO:0000313" key="2">
    <source>
        <dbReference type="EMBL" id="CAB4204247.1"/>
    </source>
</evidence>
<proteinExistence type="predicted"/>